<dbReference type="AlphaFoldDB" id="A0A1N6FAE7"/>
<feature type="domain" description="YCII-related" evidence="3">
    <location>
        <begin position="1"/>
        <end position="107"/>
    </location>
</feature>
<dbReference type="InterPro" id="IPR005545">
    <property type="entry name" value="YCII"/>
</dbReference>
<proteinExistence type="inferred from homology"/>
<dbReference type="Pfam" id="PF03795">
    <property type="entry name" value="YCII"/>
    <property type="match status" value="1"/>
</dbReference>
<dbReference type="Proteomes" id="UP000184699">
    <property type="component" value="Unassembled WGS sequence"/>
</dbReference>
<dbReference type="PANTHER" id="PTHR35174">
    <property type="entry name" value="BLL7171 PROTEIN-RELATED"/>
    <property type="match status" value="1"/>
</dbReference>
<keyword evidence="5" id="KW-1185">Reference proteome</keyword>
<feature type="region of interest" description="Disordered" evidence="2">
    <location>
        <begin position="46"/>
        <end position="70"/>
    </location>
</feature>
<evidence type="ECO:0000313" key="4">
    <source>
        <dbReference type="EMBL" id="SIN92239.1"/>
    </source>
</evidence>
<name>A0A1N6FAE7_9MICO</name>
<reference evidence="5" key="1">
    <citation type="submission" date="2016-11" db="EMBL/GenBank/DDBJ databases">
        <authorList>
            <person name="Varghese N."/>
            <person name="Submissions S."/>
        </authorList>
    </citation>
    <scope>NUCLEOTIDE SEQUENCE [LARGE SCALE GENOMIC DNA]</scope>
    <source>
        <strain evidence="5">DSM 8595</strain>
    </source>
</reference>
<evidence type="ECO:0000313" key="5">
    <source>
        <dbReference type="Proteomes" id="UP000184699"/>
    </source>
</evidence>
<evidence type="ECO:0000256" key="1">
    <source>
        <dbReference type="ARBA" id="ARBA00007689"/>
    </source>
</evidence>
<dbReference type="SUPFAM" id="SSF54909">
    <property type="entry name" value="Dimeric alpha+beta barrel"/>
    <property type="match status" value="1"/>
</dbReference>
<dbReference type="Gene3D" id="3.30.70.1060">
    <property type="entry name" value="Dimeric alpha+beta barrel"/>
    <property type="match status" value="1"/>
</dbReference>
<gene>
    <name evidence="4" type="ORF">SAMN05443544_1883</name>
</gene>
<dbReference type="RefSeq" id="WP_074260331.1">
    <property type="nucleotide sequence ID" value="NZ_FSRJ01000002.1"/>
</dbReference>
<dbReference type="InterPro" id="IPR011008">
    <property type="entry name" value="Dimeric_a/b-barrel"/>
</dbReference>
<comment type="similarity">
    <text evidence="1">Belongs to the YciI family.</text>
</comment>
<organism evidence="4 5">
    <name type="scientific">Agromyces cerinus subsp. cerinus</name>
    <dbReference type="NCBI Taxonomy" id="232089"/>
    <lineage>
        <taxon>Bacteria</taxon>
        <taxon>Bacillati</taxon>
        <taxon>Actinomycetota</taxon>
        <taxon>Actinomycetes</taxon>
        <taxon>Micrococcales</taxon>
        <taxon>Microbacteriaceae</taxon>
        <taxon>Agromyces</taxon>
    </lineage>
</organism>
<evidence type="ECO:0000256" key="2">
    <source>
        <dbReference type="SAM" id="MobiDB-lite"/>
    </source>
</evidence>
<dbReference type="STRING" id="232089.SAMN05443544_1883"/>
<dbReference type="PANTHER" id="PTHR35174:SF3">
    <property type="entry name" value="BLL7171 PROTEIN"/>
    <property type="match status" value="1"/>
</dbReference>
<dbReference type="OrthoDB" id="3212458at2"/>
<accession>A0A1N6FAE7</accession>
<dbReference type="EMBL" id="FSRJ01000002">
    <property type="protein sequence ID" value="SIN92239.1"/>
    <property type="molecule type" value="Genomic_DNA"/>
</dbReference>
<sequence>MKYLILMHVDPVVLESLTAEQQQAIGAGHEAFMAKTTETGEMLSTHALGAPSQSKVVRSRNGRPETVDGPFAETKEFMGGYYLLDVESEERAIELAKEIPDASIDGLALEIRPVMFSAGADM</sequence>
<evidence type="ECO:0000259" key="3">
    <source>
        <dbReference type="Pfam" id="PF03795"/>
    </source>
</evidence>
<protein>
    <submittedName>
        <fullName evidence="4">Uncharacterized conserved protein</fullName>
    </submittedName>
</protein>